<keyword evidence="6 11" id="KW-0375">Hydrogen ion transport</keyword>
<evidence type="ECO:0000256" key="1">
    <source>
        <dbReference type="ARBA" id="ARBA00004141"/>
    </source>
</evidence>
<reference evidence="13 14" key="1">
    <citation type="submission" date="2014-07" db="EMBL/GenBank/DDBJ databases">
        <title>Comparative genomic insights into amoeba endosymbionts belonging to the families of Holosporaceae and Candidatus Midichloriaceae within Rickettsiales.</title>
        <authorList>
            <person name="Wang Z."/>
            <person name="Wu M."/>
        </authorList>
    </citation>
    <scope>NUCLEOTIDE SEQUENCE [LARGE SCALE GENOMIC DNA]</scope>
    <source>
        <strain evidence="13">PRA3</strain>
    </source>
</reference>
<dbReference type="CDD" id="cd00310">
    <property type="entry name" value="ATP-synt_Fo_a_6"/>
    <property type="match status" value="1"/>
</dbReference>
<keyword evidence="10 11" id="KW-0066">ATP synthesis</keyword>
<protein>
    <recommendedName>
        <fullName evidence="11 12">ATP synthase subunit a</fullName>
    </recommendedName>
    <alternativeName>
        <fullName evidence="11">ATP synthase F0 sector subunit a</fullName>
    </alternativeName>
    <alternativeName>
        <fullName evidence="11">F-ATPase subunit 6</fullName>
    </alternativeName>
</protein>
<keyword evidence="5 11" id="KW-0812">Transmembrane</keyword>
<evidence type="ECO:0000256" key="7">
    <source>
        <dbReference type="ARBA" id="ARBA00022989"/>
    </source>
</evidence>
<comment type="similarity">
    <text evidence="2 11 12">Belongs to the ATPase A chain family.</text>
</comment>
<evidence type="ECO:0000256" key="4">
    <source>
        <dbReference type="ARBA" id="ARBA00022547"/>
    </source>
</evidence>
<feature type="transmembrane region" description="Helical" evidence="11">
    <location>
        <begin position="30"/>
        <end position="47"/>
    </location>
</feature>
<feature type="transmembrane region" description="Helical" evidence="11">
    <location>
        <begin position="83"/>
        <end position="101"/>
    </location>
</feature>
<dbReference type="PRINTS" id="PR00123">
    <property type="entry name" value="ATPASEA"/>
</dbReference>
<dbReference type="RefSeq" id="WP_038466326.1">
    <property type="nucleotide sequence ID" value="NZ_CP008941.1"/>
</dbReference>
<dbReference type="AlphaFoldDB" id="A0A077AYS3"/>
<keyword evidence="9 11" id="KW-0472">Membrane</keyword>
<keyword evidence="3 11" id="KW-0813">Transport</keyword>
<dbReference type="GO" id="GO:0046933">
    <property type="term" value="F:proton-transporting ATP synthase activity, rotational mechanism"/>
    <property type="evidence" value="ECO:0007669"/>
    <property type="project" value="UniProtKB-UniRule"/>
</dbReference>
<dbReference type="NCBIfam" id="NF004482">
    <property type="entry name" value="PRK05815.2-4"/>
    <property type="match status" value="1"/>
</dbReference>
<comment type="function">
    <text evidence="11 12">Key component of the proton channel; it plays a direct role in the translocation of protons across the membrane.</text>
</comment>
<accession>A0A077AYS3</accession>
<dbReference type="HAMAP" id="MF_01393">
    <property type="entry name" value="ATP_synth_a_bact"/>
    <property type="match status" value="1"/>
</dbReference>
<dbReference type="GO" id="GO:0005886">
    <property type="term" value="C:plasma membrane"/>
    <property type="evidence" value="ECO:0007669"/>
    <property type="project" value="UniProtKB-SubCell"/>
</dbReference>
<dbReference type="GO" id="GO:0045259">
    <property type="term" value="C:proton-transporting ATP synthase complex"/>
    <property type="evidence" value="ECO:0007669"/>
    <property type="project" value="UniProtKB-KW"/>
</dbReference>
<comment type="subcellular location">
    <subcellularLocation>
        <location evidence="11 12">Cell membrane</location>
        <topology evidence="11 12">Multi-pass membrane protein</topology>
    </subcellularLocation>
    <subcellularLocation>
        <location evidence="1">Membrane</location>
        <topology evidence="1">Multi-pass membrane protein</topology>
    </subcellularLocation>
</comment>
<dbReference type="NCBIfam" id="TIGR01131">
    <property type="entry name" value="ATP_synt_6_or_A"/>
    <property type="match status" value="1"/>
</dbReference>
<dbReference type="eggNOG" id="COG0356">
    <property type="taxonomic scope" value="Bacteria"/>
</dbReference>
<dbReference type="PROSITE" id="PS00449">
    <property type="entry name" value="ATPASE_A"/>
    <property type="match status" value="1"/>
</dbReference>
<evidence type="ECO:0000256" key="2">
    <source>
        <dbReference type="ARBA" id="ARBA00006810"/>
    </source>
</evidence>
<dbReference type="PANTHER" id="PTHR11410:SF0">
    <property type="entry name" value="ATP SYNTHASE SUBUNIT A"/>
    <property type="match status" value="1"/>
</dbReference>
<feature type="transmembrane region" description="Helical" evidence="11">
    <location>
        <begin position="139"/>
        <end position="165"/>
    </location>
</feature>
<organism evidence="13 14">
    <name type="scientific">Candidatus Odyssella acanthamoebae</name>
    <dbReference type="NCBI Taxonomy" id="91604"/>
    <lineage>
        <taxon>Bacteria</taxon>
        <taxon>Pseudomonadati</taxon>
        <taxon>Pseudomonadota</taxon>
        <taxon>Alphaproteobacteria</taxon>
        <taxon>Holosporales</taxon>
        <taxon>Candidatus Paracaedibacteraceae</taxon>
        <taxon>Candidatus Odyssella</taxon>
    </lineage>
</organism>
<keyword evidence="7 11" id="KW-1133">Transmembrane helix</keyword>
<dbReference type="InterPro" id="IPR045083">
    <property type="entry name" value="ATP_synth_F0_asu_bact/mt"/>
</dbReference>
<dbReference type="FunFam" id="1.20.120.220:FF:000003">
    <property type="entry name" value="ATP synthase subunit a"/>
    <property type="match status" value="1"/>
</dbReference>
<dbReference type="EMBL" id="CP008941">
    <property type="protein sequence ID" value="AIK97154.1"/>
    <property type="molecule type" value="Genomic_DNA"/>
</dbReference>
<evidence type="ECO:0000313" key="14">
    <source>
        <dbReference type="Proteomes" id="UP000028926"/>
    </source>
</evidence>
<evidence type="ECO:0000256" key="5">
    <source>
        <dbReference type="ARBA" id="ARBA00022692"/>
    </source>
</evidence>
<dbReference type="HOGENOM" id="CLU_041018_0_2_5"/>
<name>A0A077AYS3_9PROT</name>
<gene>
    <name evidence="11" type="primary">atpB</name>
    <name evidence="13" type="ORF">ID47_11065</name>
</gene>
<dbReference type="Pfam" id="PF00119">
    <property type="entry name" value="ATP-synt_A"/>
    <property type="match status" value="1"/>
</dbReference>
<keyword evidence="11" id="KW-1003">Cell membrane</keyword>
<evidence type="ECO:0000313" key="13">
    <source>
        <dbReference type="EMBL" id="AIK97154.1"/>
    </source>
</evidence>
<dbReference type="Proteomes" id="UP000028926">
    <property type="component" value="Chromosome"/>
</dbReference>
<dbReference type="KEGG" id="paca:ID47_11065"/>
<keyword evidence="8 11" id="KW-0406">Ion transport</keyword>
<dbReference type="InterPro" id="IPR000568">
    <property type="entry name" value="ATP_synth_F0_asu"/>
</dbReference>
<dbReference type="InterPro" id="IPR023011">
    <property type="entry name" value="ATP_synth_F0_asu_AS"/>
</dbReference>
<dbReference type="PANTHER" id="PTHR11410">
    <property type="entry name" value="ATP SYNTHASE SUBUNIT A"/>
    <property type="match status" value="1"/>
</dbReference>
<evidence type="ECO:0000256" key="12">
    <source>
        <dbReference type="RuleBase" id="RU000483"/>
    </source>
</evidence>
<keyword evidence="14" id="KW-1185">Reference proteome</keyword>
<evidence type="ECO:0000256" key="3">
    <source>
        <dbReference type="ARBA" id="ARBA00022448"/>
    </source>
</evidence>
<dbReference type="SUPFAM" id="SSF81336">
    <property type="entry name" value="F1F0 ATP synthase subunit A"/>
    <property type="match status" value="1"/>
</dbReference>
<evidence type="ECO:0000256" key="9">
    <source>
        <dbReference type="ARBA" id="ARBA00023136"/>
    </source>
</evidence>
<sequence>MIDPLHQFMITPLINLALAGYDISFTNSSLFMVLATLSSIGLMYAATRRPQLVPSRIQFIGESLHRFISQMVTDNVGKEGLPYLPYVMSLFLFVLMGNFLGMIPYGFTFTSHIIVTFGLALIVFISVTILGFVKHGTHFLRLFCPAGTPIYIMPLLVPVEIMSYFTRPVSLSVRLFANMMAGHAMLKIFAGFVIILAGTNLFPVAALPFVVNLAVVGFEFLVAFLQAYVFTVLTCIYLNDAIHLH</sequence>
<evidence type="ECO:0000256" key="10">
    <source>
        <dbReference type="ARBA" id="ARBA00023310"/>
    </source>
</evidence>
<dbReference type="InterPro" id="IPR035908">
    <property type="entry name" value="F0_ATP_A_sf"/>
</dbReference>
<feature type="transmembrane region" description="Helical" evidence="11">
    <location>
        <begin position="113"/>
        <end position="133"/>
    </location>
</feature>
<proteinExistence type="inferred from homology"/>
<keyword evidence="4 11" id="KW-0138">CF(0)</keyword>
<dbReference type="Gene3D" id="1.20.120.220">
    <property type="entry name" value="ATP synthase, F0 complex, subunit A"/>
    <property type="match status" value="1"/>
</dbReference>
<feature type="transmembrane region" description="Helical" evidence="11">
    <location>
        <begin position="213"/>
        <end position="238"/>
    </location>
</feature>
<dbReference type="STRING" id="91604.ID47_11065"/>
<evidence type="ECO:0000256" key="8">
    <source>
        <dbReference type="ARBA" id="ARBA00023065"/>
    </source>
</evidence>
<evidence type="ECO:0000256" key="11">
    <source>
        <dbReference type="HAMAP-Rule" id="MF_01393"/>
    </source>
</evidence>
<feature type="transmembrane region" description="Helical" evidence="11">
    <location>
        <begin position="186"/>
        <end position="207"/>
    </location>
</feature>
<evidence type="ECO:0000256" key="6">
    <source>
        <dbReference type="ARBA" id="ARBA00022781"/>
    </source>
</evidence>